<sequence>MVVLFLLLVLVVIVVCNIQKSSRTLKKGPRQYPSAIVEKAALKKSMTQTQNPEKWIYYCSGHGSGILKLVAAQLRSQWKDIYQFPCNASEREVAAFSKEYTVDHKRAYVALRTGPSGALRPALCS</sequence>
<protein>
    <submittedName>
        <fullName evidence="2">Uncharacterized protein</fullName>
    </submittedName>
</protein>
<dbReference type="AlphaFoldDB" id="A0A5E4D475"/>
<reference evidence="2" key="1">
    <citation type="submission" date="2019-04" db="EMBL/GenBank/DDBJ databases">
        <authorList>
            <person name="Alioto T."/>
            <person name="Alioto T."/>
        </authorList>
    </citation>
    <scope>NUCLEOTIDE SEQUENCE [LARGE SCALE GENOMIC DNA]</scope>
</reference>
<dbReference type="Proteomes" id="UP000335636">
    <property type="component" value="Unassembled WGS sequence"/>
</dbReference>
<dbReference type="InterPro" id="IPR022330">
    <property type="entry name" value="TNFR_21"/>
</dbReference>
<dbReference type="GO" id="GO:0097252">
    <property type="term" value="P:oligodendrocyte apoptotic process"/>
    <property type="evidence" value="ECO:0007669"/>
    <property type="project" value="TreeGrafter"/>
</dbReference>
<dbReference type="GO" id="GO:0051402">
    <property type="term" value="P:neuron apoptotic process"/>
    <property type="evidence" value="ECO:0007669"/>
    <property type="project" value="TreeGrafter"/>
</dbReference>
<dbReference type="GO" id="GO:0042130">
    <property type="term" value="P:negative regulation of T cell proliferation"/>
    <property type="evidence" value="ECO:0007669"/>
    <property type="project" value="TreeGrafter"/>
</dbReference>
<evidence type="ECO:0000313" key="3">
    <source>
        <dbReference type="Proteomes" id="UP000335636"/>
    </source>
</evidence>
<dbReference type="EMBL" id="CABDUW010003212">
    <property type="protein sequence ID" value="VTJ88856.1"/>
    <property type="molecule type" value="Genomic_DNA"/>
</dbReference>
<evidence type="ECO:0000313" key="2">
    <source>
        <dbReference type="EMBL" id="VTJ88856.1"/>
    </source>
</evidence>
<dbReference type="GO" id="GO:0006959">
    <property type="term" value="P:humoral immune response"/>
    <property type="evidence" value="ECO:0007669"/>
    <property type="project" value="TreeGrafter"/>
</dbReference>
<feature type="signal peptide" evidence="1">
    <location>
        <begin position="1"/>
        <end position="16"/>
    </location>
</feature>
<keyword evidence="1" id="KW-0732">Signal</keyword>
<dbReference type="GO" id="GO:0031642">
    <property type="term" value="P:negative regulation of myelination"/>
    <property type="evidence" value="ECO:0007669"/>
    <property type="project" value="TreeGrafter"/>
</dbReference>
<name>A0A5E4D475_MARMO</name>
<accession>A0A5E4D475</accession>
<comment type="caution">
    <text evidence="2">The sequence shown here is derived from an EMBL/GenBank/DDBJ whole genome shotgun (WGS) entry which is preliminary data.</text>
</comment>
<feature type="chain" id="PRO_5022791188" evidence="1">
    <location>
        <begin position="17"/>
        <end position="125"/>
    </location>
</feature>
<dbReference type="PRINTS" id="PR01971">
    <property type="entry name" value="TNFACTORR21"/>
</dbReference>
<dbReference type="GO" id="GO:0030889">
    <property type="term" value="P:negative regulation of B cell proliferation"/>
    <property type="evidence" value="ECO:0007669"/>
    <property type="project" value="TreeGrafter"/>
</dbReference>
<proteinExistence type="predicted"/>
<evidence type="ECO:0000256" key="1">
    <source>
        <dbReference type="SAM" id="SignalP"/>
    </source>
</evidence>
<dbReference type="PANTHER" id="PTHR46921">
    <property type="entry name" value="TUMOR NECROSIS FACTOR RECEPTOR SUPERFAMILY MEMBER 21"/>
    <property type="match status" value="1"/>
</dbReference>
<organism evidence="2 3">
    <name type="scientific">Marmota monax</name>
    <name type="common">Woodchuck</name>
    <dbReference type="NCBI Taxonomy" id="9995"/>
    <lineage>
        <taxon>Eukaryota</taxon>
        <taxon>Metazoa</taxon>
        <taxon>Chordata</taxon>
        <taxon>Craniata</taxon>
        <taxon>Vertebrata</taxon>
        <taxon>Euteleostomi</taxon>
        <taxon>Mammalia</taxon>
        <taxon>Eutheria</taxon>
        <taxon>Euarchontoglires</taxon>
        <taxon>Glires</taxon>
        <taxon>Rodentia</taxon>
        <taxon>Sciuromorpha</taxon>
        <taxon>Sciuridae</taxon>
        <taxon>Xerinae</taxon>
        <taxon>Marmotini</taxon>
        <taxon>Marmota</taxon>
    </lineage>
</organism>
<keyword evidence="3" id="KW-1185">Reference proteome</keyword>
<gene>
    <name evidence="2" type="ORF">MONAX_5E030760</name>
</gene>
<dbReference type="PANTHER" id="PTHR46921:SF1">
    <property type="entry name" value="TUMOR NECROSIS FACTOR RECEPTOR SUPERFAMILY MEMBER 21"/>
    <property type="match status" value="1"/>
</dbReference>
<dbReference type="GO" id="GO:0002250">
    <property type="term" value="P:adaptive immune response"/>
    <property type="evidence" value="ECO:0007669"/>
    <property type="project" value="TreeGrafter"/>
</dbReference>
<dbReference type="GO" id="GO:0005886">
    <property type="term" value="C:plasma membrane"/>
    <property type="evidence" value="ECO:0007669"/>
    <property type="project" value="TreeGrafter"/>
</dbReference>